<dbReference type="Proteomes" id="UP000182101">
    <property type="component" value="Plasmid pAMCP48-600"/>
</dbReference>
<sequence length="143" mass="16652">MNNIHHMQYVKTPSGSIMPTGKCLSEWLEQHPTLIPGDKIAMQDGQLFAYVVEKLTDFDQVNTEVFCKEILQHKELLVLMRREHGKVMFEQFIYAERRVITPEGLFSKQVLVTSFGDPAWVNVSDHAVIVRRDDYEEDKAKYH</sequence>
<keyword evidence="1" id="KW-0614">Plasmid</keyword>
<dbReference type="AlphaFoldDB" id="A0AAC9JHX7"/>
<dbReference type="RefSeq" id="WP_071960723.1">
    <property type="nucleotide sequence ID" value="NZ_CP018025.1"/>
</dbReference>
<dbReference type="EMBL" id="CP018025">
    <property type="protein sequence ID" value="APD92113.1"/>
    <property type="molecule type" value="Genomic_DNA"/>
</dbReference>
<evidence type="ECO:0000313" key="2">
    <source>
        <dbReference type="Proteomes" id="UP000182101"/>
    </source>
</evidence>
<evidence type="ECO:0000313" key="1">
    <source>
        <dbReference type="EMBL" id="APD92113.1"/>
    </source>
</evidence>
<accession>A0AAC9JHX7</accession>
<gene>
    <name evidence="1" type="ORF">BM524_19525</name>
</gene>
<organism evidence="1 2">
    <name type="scientific">Alteromonas mediterranea</name>
    <dbReference type="NCBI Taxonomy" id="314275"/>
    <lineage>
        <taxon>Bacteria</taxon>
        <taxon>Pseudomonadati</taxon>
        <taxon>Pseudomonadota</taxon>
        <taxon>Gammaproteobacteria</taxon>
        <taxon>Alteromonadales</taxon>
        <taxon>Alteromonadaceae</taxon>
        <taxon>Alteromonas/Salinimonas group</taxon>
        <taxon>Alteromonas</taxon>
    </lineage>
</organism>
<reference evidence="1 2" key="1">
    <citation type="submission" date="2016-11" db="EMBL/GenBank/DDBJ databases">
        <title>Networking in microbes: conjugative elements and plasmids in the genus Alteromonas.</title>
        <authorList>
            <person name="Lopez-Perez M."/>
            <person name="Ramon-Marco N."/>
            <person name="Rodriguez-Valera F."/>
        </authorList>
    </citation>
    <scope>NUCLEOTIDE SEQUENCE [LARGE SCALE GENOMIC DNA]</scope>
    <source>
        <strain evidence="1 2">CP48</strain>
        <plasmid evidence="2">pamcp48-600</plasmid>
    </source>
</reference>
<proteinExistence type="predicted"/>
<geneLocation type="plasmid" evidence="2">
    <name>pamcp48-600</name>
</geneLocation>
<name>A0AAC9JHX7_9ALTE</name>
<protein>
    <submittedName>
        <fullName evidence="1">Uncharacterized protein</fullName>
    </submittedName>
</protein>